<dbReference type="InterPro" id="IPR013780">
    <property type="entry name" value="Glyco_hydro_b"/>
</dbReference>
<feature type="chain" id="PRO_5037663484" description="Alpha-amylase" evidence="16">
    <location>
        <begin position="20"/>
        <end position="719"/>
    </location>
</feature>
<dbReference type="PANTHER" id="PTHR43447">
    <property type="entry name" value="ALPHA-AMYLASE"/>
    <property type="match status" value="1"/>
</dbReference>
<evidence type="ECO:0000259" key="17">
    <source>
        <dbReference type="SMART" id="SM00632"/>
    </source>
</evidence>
<accession>A0A914W7E2</accession>
<evidence type="ECO:0000256" key="5">
    <source>
        <dbReference type="ARBA" id="ARBA00011245"/>
    </source>
</evidence>
<sequence>MRLLAGLALAQLLLLLAVADRSPYWYDKTQTLVNRQTLVHLFEWKWTDIANECESFLQHFGYGAVQVSPPNEHITVVQNNDMPWWIRYQPVSYQLSSRSGSSQEFADMVNRCNNVGVRIIVDIVLNHMVGVGQKSGQNGVGSSGPSSFDGTDNIESFPGVPYGSGDTNDARCHHDIDGSDYQNNANNVRECRLVGLLDLNQGSSYVQGKMVDYLNSLIDMGVAGFRADAAKHMWPNDLKAIFDATKNLRSDIFGQNQRAFIVQEVIDQGGEATHWDEYILNGRYTNFNYGAAVSRAAKGQSNWNGLTTLGPGYGGYGNGDDHDVLAFIDNHDNQRDDNTAVVTYKDGDRYKLAVAYMLAWTYGYPRVMSSYSFTDHNQGPPNNGAGNGFSTRGPSFNGDQTCNPNSGWVCEHRWPEIRAMALFRSACQGAAVSDLMTDNQRIAFAREFKGYFALNSGSGNWQFSGQTTLAAGTYCDVYSGALNGGSCTGASITVGSDGRASFNVPQSRAIAIHVNSRIGGAPPPPSIPGSWQTTVVFLKRSTQPGENLFIRGGNTQGHTCSSGPFAQSSDPCAISIAHTTTTPFVYAEYQSWSQNDDYLDFEGAESNQGTHDGQPAFGSPLAYSTNDQNAVEYQPLNRYGPDYWMVQIQMDCSKTVNGWFELKGYQSPDGGWESDVNQAACTGTGGGTKPFNSNNHVARCGYVNVFIWGDGSCRIDRLS</sequence>
<dbReference type="PRINTS" id="PR00110">
    <property type="entry name" value="ALPHAAMYLASE"/>
</dbReference>
<dbReference type="WBParaSite" id="PSAMB.scaffold322size56642.g4959.t1">
    <property type="protein sequence ID" value="PSAMB.scaffold322size56642.g4959.t1"/>
    <property type="gene ID" value="PSAMB.scaffold322size56642.g4959"/>
</dbReference>
<evidence type="ECO:0000256" key="10">
    <source>
        <dbReference type="ARBA" id="ARBA00023214"/>
    </source>
</evidence>
<evidence type="ECO:0000256" key="6">
    <source>
        <dbReference type="ARBA" id="ARBA00012595"/>
    </source>
</evidence>
<comment type="cofactor">
    <cofactor evidence="2">
        <name>Ca(2+)</name>
        <dbReference type="ChEBI" id="CHEBI:29108"/>
    </cofactor>
</comment>
<keyword evidence="11 14" id="KW-0119">Carbohydrate metabolism</keyword>
<feature type="signal peptide" evidence="16">
    <location>
        <begin position="1"/>
        <end position="19"/>
    </location>
</feature>
<keyword evidence="12 14" id="KW-0326">Glycosidase</keyword>
<evidence type="ECO:0000256" key="11">
    <source>
        <dbReference type="ARBA" id="ARBA00023277"/>
    </source>
</evidence>
<dbReference type="CDD" id="cd11317">
    <property type="entry name" value="AmyAc_bac_euk_AmyA"/>
    <property type="match status" value="1"/>
</dbReference>
<evidence type="ECO:0000256" key="9">
    <source>
        <dbReference type="ARBA" id="ARBA00022837"/>
    </source>
</evidence>
<dbReference type="Pfam" id="PF00128">
    <property type="entry name" value="Alpha-amylase"/>
    <property type="match status" value="1"/>
</dbReference>
<feature type="region of interest" description="Disordered" evidence="15">
    <location>
        <begin position="601"/>
        <end position="620"/>
    </location>
</feature>
<dbReference type="SMART" id="SM00632">
    <property type="entry name" value="Aamy_C"/>
    <property type="match status" value="1"/>
</dbReference>
<evidence type="ECO:0000256" key="4">
    <source>
        <dbReference type="ARBA" id="ARBA00008061"/>
    </source>
</evidence>
<evidence type="ECO:0000256" key="8">
    <source>
        <dbReference type="ARBA" id="ARBA00022801"/>
    </source>
</evidence>
<evidence type="ECO:0000256" key="1">
    <source>
        <dbReference type="ARBA" id="ARBA00000548"/>
    </source>
</evidence>
<comment type="cofactor">
    <cofactor evidence="3">
        <name>chloride</name>
        <dbReference type="ChEBI" id="CHEBI:17996"/>
    </cofactor>
</comment>
<dbReference type="Proteomes" id="UP000887566">
    <property type="component" value="Unplaced"/>
</dbReference>
<dbReference type="InterPro" id="IPR006046">
    <property type="entry name" value="Alpha_amylase"/>
</dbReference>
<dbReference type="Gene3D" id="3.20.20.80">
    <property type="entry name" value="Glycosidases"/>
    <property type="match status" value="1"/>
</dbReference>
<evidence type="ECO:0000313" key="20">
    <source>
        <dbReference type="WBParaSite" id="PSAMB.scaffold322size56642.g4959.t1"/>
    </source>
</evidence>
<dbReference type="InterPro" id="IPR006047">
    <property type="entry name" value="GH13_cat_dom"/>
</dbReference>
<name>A0A914W7E2_9BILA</name>
<dbReference type="GO" id="GO:0005975">
    <property type="term" value="P:carbohydrate metabolic process"/>
    <property type="evidence" value="ECO:0007669"/>
    <property type="project" value="InterPro"/>
</dbReference>
<keyword evidence="19" id="KW-1185">Reference proteome</keyword>
<dbReference type="InterPro" id="IPR017853">
    <property type="entry name" value="GH"/>
</dbReference>
<evidence type="ECO:0000259" key="18">
    <source>
        <dbReference type="SMART" id="SM00642"/>
    </source>
</evidence>
<evidence type="ECO:0000256" key="12">
    <source>
        <dbReference type="ARBA" id="ARBA00023295"/>
    </source>
</evidence>
<dbReference type="EC" id="3.2.1.1" evidence="6 14"/>
<dbReference type="Gene3D" id="2.60.40.1180">
    <property type="entry name" value="Golgi alpha-mannosidase II"/>
    <property type="match status" value="1"/>
</dbReference>
<evidence type="ECO:0000256" key="13">
    <source>
        <dbReference type="RuleBase" id="RU003615"/>
    </source>
</evidence>
<organism evidence="19 20">
    <name type="scientific">Plectus sambesii</name>
    <dbReference type="NCBI Taxonomy" id="2011161"/>
    <lineage>
        <taxon>Eukaryota</taxon>
        <taxon>Metazoa</taxon>
        <taxon>Ecdysozoa</taxon>
        <taxon>Nematoda</taxon>
        <taxon>Chromadorea</taxon>
        <taxon>Plectida</taxon>
        <taxon>Plectina</taxon>
        <taxon>Plectoidea</taxon>
        <taxon>Plectidae</taxon>
        <taxon>Plectus</taxon>
    </lineage>
</organism>
<comment type="similarity">
    <text evidence="4 13">Belongs to the glycosyl hydrolase 13 family.</text>
</comment>
<feature type="domain" description="Alpha-amylase C-terminal" evidence="17">
    <location>
        <begin position="433"/>
        <end position="517"/>
    </location>
</feature>
<keyword evidence="10" id="KW-0868">Chloride</keyword>
<dbReference type="InterPro" id="IPR031319">
    <property type="entry name" value="A-amylase_C"/>
</dbReference>
<evidence type="ECO:0000256" key="15">
    <source>
        <dbReference type="SAM" id="MobiDB-lite"/>
    </source>
</evidence>
<dbReference type="SMART" id="SM00642">
    <property type="entry name" value="Aamy"/>
    <property type="match status" value="1"/>
</dbReference>
<protein>
    <recommendedName>
        <fullName evidence="6 14">Alpha-amylase</fullName>
        <ecNumber evidence="6 14">3.2.1.1</ecNumber>
    </recommendedName>
</protein>
<reference evidence="20" key="1">
    <citation type="submission" date="2022-11" db="UniProtKB">
        <authorList>
            <consortium name="WormBaseParasite"/>
        </authorList>
    </citation>
    <scope>IDENTIFICATION</scope>
</reference>
<dbReference type="GO" id="GO:0004556">
    <property type="term" value="F:alpha-amylase activity"/>
    <property type="evidence" value="ECO:0007669"/>
    <property type="project" value="UniProtKB-UniRule"/>
</dbReference>
<keyword evidence="8 14" id="KW-0378">Hydrolase</keyword>
<evidence type="ECO:0000256" key="14">
    <source>
        <dbReference type="RuleBase" id="RU361134"/>
    </source>
</evidence>
<proteinExistence type="inferred from homology"/>
<dbReference type="SUPFAM" id="SSF51445">
    <property type="entry name" value="(Trans)glycosidases"/>
    <property type="match status" value="1"/>
</dbReference>
<dbReference type="AlphaFoldDB" id="A0A914W7E2"/>
<evidence type="ECO:0000313" key="19">
    <source>
        <dbReference type="Proteomes" id="UP000887566"/>
    </source>
</evidence>
<evidence type="ECO:0000256" key="7">
    <source>
        <dbReference type="ARBA" id="ARBA00022723"/>
    </source>
</evidence>
<evidence type="ECO:0000256" key="3">
    <source>
        <dbReference type="ARBA" id="ARBA00001923"/>
    </source>
</evidence>
<dbReference type="GO" id="GO:0046872">
    <property type="term" value="F:metal ion binding"/>
    <property type="evidence" value="ECO:0007669"/>
    <property type="project" value="UniProtKB-KW"/>
</dbReference>
<evidence type="ECO:0000256" key="2">
    <source>
        <dbReference type="ARBA" id="ARBA00001913"/>
    </source>
</evidence>
<feature type="domain" description="Glycosyl hydrolase family 13 catalytic" evidence="18">
    <location>
        <begin position="36"/>
        <end position="424"/>
    </location>
</feature>
<dbReference type="SUPFAM" id="SSF51011">
    <property type="entry name" value="Glycosyl hydrolase domain"/>
    <property type="match status" value="1"/>
</dbReference>
<keyword evidence="16" id="KW-0732">Signal</keyword>
<comment type="catalytic activity">
    <reaction evidence="1 14">
        <text>Endohydrolysis of (1-&gt;4)-alpha-D-glucosidic linkages in polysaccharides containing three or more (1-&gt;4)-alpha-linked D-glucose units.</text>
        <dbReference type="EC" id="3.2.1.1"/>
    </reaction>
</comment>
<keyword evidence="7" id="KW-0479">Metal-binding</keyword>
<evidence type="ECO:0000256" key="16">
    <source>
        <dbReference type="SAM" id="SignalP"/>
    </source>
</evidence>
<keyword evidence="9" id="KW-0106">Calcium</keyword>
<comment type="subunit">
    <text evidence="5">Monomer.</text>
</comment>